<reference evidence="3" key="1">
    <citation type="submission" date="2016-10" db="EMBL/GenBank/DDBJ databases">
        <authorList>
            <person name="Varghese N."/>
            <person name="Submissions S."/>
        </authorList>
    </citation>
    <scope>NUCLEOTIDE SEQUENCE [LARGE SCALE GENOMIC DNA]</scope>
    <source>
        <strain evidence="3">DSM 1565</strain>
    </source>
</reference>
<dbReference type="EMBL" id="FPCH01000001">
    <property type="protein sequence ID" value="SFV27682.1"/>
    <property type="molecule type" value="Genomic_DNA"/>
</dbReference>
<evidence type="ECO:0000313" key="2">
    <source>
        <dbReference type="EMBL" id="SFV27682.1"/>
    </source>
</evidence>
<organism evidence="2 3">
    <name type="scientific">Hyphomicrobium facile</name>
    <dbReference type="NCBI Taxonomy" id="51670"/>
    <lineage>
        <taxon>Bacteria</taxon>
        <taxon>Pseudomonadati</taxon>
        <taxon>Pseudomonadota</taxon>
        <taxon>Alphaproteobacteria</taxon>
        <taxon>Hyphomicrobiales</taxon>
        <taxon>Hyphomicrobiaceae</taxon>
        <taxon>Hyphomicrobium</taxon>
    </lineage>
</organism>
<protein>
    <submittedName>
        <fullName evidence="2">Uncharacterized protein</fullName>
    </submittedName>
</protein>
<accession>A0A1I7MZ55</accession>
<evidence type="ECO:0000313" key="3">
    <source>
        <dbReference type="Proteomes" id="UP000199423"/>
    </source>
</evidence>
<dbReference type="OrthoDB" id="7933219at2"/>
<keyword evidence="1" id="KW-1133">Transmembrane helix</keyword>
<keyword evidence="1" id="KW-0472">Membrane</keyword>
<feature type="transmembrane region" description="Helical" evidence="1">
    <location>
        <begin position="104"/>
        <end position="124"/>
    </location>
</feature>
<dbReference type="AlphaFoldDB" id="A0A1I7MZ55"/>
<feature type="transmembrane region" description="Helical" evidence="1">
    <location>
        <begin position="29"/>
        <end position="49"/>
    </location>
</feature>
<proteinExistence type="predicted"/>
<dbReference type="RefSeq" id="WP_092864531.1">
    <property type="nucleotide sequence ID" value="NZ_FPCH01000001.1"/>
</dbReference>
<gene>
    <name evidence="2" type="ORF">SAMN04488557_0820</name>
</gene>
<dbReference type="Proteomes" id="UP000199423">
    <property type="component" value="Unassembled WGS sequence"/>
</dbReference>
<sequence length="146" mass="15382">MPASVKPEARARRRNGVAKPKYRRRLWRPIIDIVISGLAFVLVSTMFVAPVSAGTSPAAFAGIQLAVSPAGVKALAEQGPLPIVAIATASSPAEAVYRQTSQSAAWGLLGVAFSLMAALNLAFLRHLRRTYAPNLAVSPCRDTVCG</sequence>
<keyword evidence="1" id="KW-0812">Transmembrane</keyword>
<name>A0A1I7MZ55_9HYPH</name>
<evidence type="ECO:0000256" key="1">
    <source>
        <dbReference type="SAM" id="Phobius"/>
    </source>
</evidence>
<keyword evidence="3" id="KW-1185">Reference proteome</keyword>